<comment type="subcellular location">
    <subcellularLocation>
        <location evidence="1">Endomembrane system</location>
        <topology evidence="1">Peripheral membrane protein</topology>
    </subcellularLocation>
</comment>
<reference evidence="5" key="5">
    <citation type="submission" date="2025-09" db="UniProtKB">
        <authorList>
            <consortium name="Ensembl"/>
        </authorList>
    </citation>
    <scope>IDENTIFICATION</scope>
</reference>
<evidence type="ECO:0000256" key="3">
    <source>
        <dbReference type="SAM" id="MobiDB-lite"/>
    </source>
</evidence>
<dbReference type="OMA" id="DMWRIPE"/>
<dbReference type="InterPro" id="IPR029273">
    <property type="entry name" value="Cdc42_effect-like"/>
</dbReference>
<dbReference type="PANTHER" id="PTHR15344">
    <property type="entry name" value="CDC42 EFFECTOR PROTEIN BORG"/>
    <property type="match status" value="1"/>
</dbReference>
<name>A0A4W3GDR8_CALMI</name>
<protein>
    <submittedName>
        <fullName evidence="5">CDC42 effector protein (Rho GTPase binding) 2</fullName>
    </submittedName>
</protein>
<dbReference type="GO" id="GO:0005856">
    <property type="term" value="C:cytoskeleton"/>
    <property type="evidence" value="ECO:0007669"/>
    <property type="project" value="TreeGrafter"/>
</dbReference>
<dbReference type="Proteomes" id="UP000314986">
    <property type="component" value="Unassembled WGS sequence"/>
</dbReference>
<reference evidence="6" key="2">
    <citation type="journal article" date="2007" name="PLoS Biol.">
        <title>Survey sequencing and comparative analysis of the elephant shark (Callorhinchus milii) genome.</title>
        <authorList>
            <person name="Venkatesh B."/>
            <person name="Kirkness E.F."/>
            <person name="Loh Y.H."/>
            <person name="Halpern A.L."/>
            <person name="Lee A.P."/>
            <person name="Johnson J."/>
            <person name="Dandona N."/>
            <person name="Viswanathan L.D."/>
            <person name="Tay A."/>
            <person name="Venter J.C."/>
            <person name="Strausberg R.L."/>
            <person name="Brenner S."/>
        </authorList>
    </citation>
    <scope>NUCLEOTIDE SEQUENCE [LARGE SCALE GENOMIC DNA]</scope>
</reference>
<reference evidence="6" key="1">
    <citation type="journal article" date="2006" name="Science">
        <title>Ancient noncoding elements conserved in the human genome.</title>
        <authorList>
            <person name="Venkatesh B."/>
            <person name="Kirkness E.F."/>
            <person name="Loh Y.H."/>
            <person name="Halpern A.L."/>
            <person name="Lee A.P."/>
            <person name="Johnson J."/>
            <person name="Dandona N."/>
            <person name="Viswanathan L.D."/>
            <person name="Tay A."/>
            <person name="Venter J.C."/>
            <person name="Strausberg R.L."/>
            <person name="Brenner S."/>
        </authorList>
    </citation>
    <scope>NUCLEOTIDE SEQUENCE [LARGE SCALE GENOMIC DNA]</scope>
</reference>
<dbReference type="GO" id="GO:0008360">
    <property type="term" value="P:regulation of cell shape"/>
    <property type="evidence" value="ECO:0007669"/>
    <property type="project" value="TreeGrafter"/>
</dbReference>
<dbReference type="Pfam" id="PF14957">
    <property type="entry name" value="BORG_CEP"/>
    <property type="match status" value="1"/>
</dbReference>
<sequence>MAAKAPVYLKRRKGKRERLRDILSADMISPPLGDFRHAVHIGSGEDDVFGDLSFLEGQFHLLPGNRAGPPARGPPYALSRTASARAGGARPAEATSPLLKSAISLPLVGGGGGCASPHALALTLPLLQPHPSAQAQAPPPKPPRLHLDEQPLAPAEKGSDRVGRAGENLRDTGRVGGSLSEEGFLTHAGSLLSLHLDLGPSILDDVLEIMDRR</sequence>
<reference evidence="6" key="3">
    <citation type="journal article" date="2014" name="Nature">
        <title>Elephant shark genome provides unique insights into gnathostome evolution.</title>
        <authorList>
            <consortium name="International Elephant Shark Genome Sequencing Consortium"/>
            <person name="Venkatesh B."/>
            <person name="Lee A.P."/>
            <person name="Ravi V."/>
            <person name="Maurya A.K."/>
            <person name="Lian M.M."/>
            <person name="Swann J.B."/>
            <person name="Ohta Y."/>
            <person name="Flajnik M.F."/>
            <person name="Sutoh Y."/>
            <person name="Kasahara M."/>
            <person name="Hoon S."/>
            <person name="Gangu V."/>
            <person name="Roy S.W."/>
            <person name="Irimia M."/>
            <person name="Korzh V."/>
            <person name="Kondrychyn I."/>
            <person name="Lim Z.W."/>
            <person name="Tay B.H."/>
            <person name="Tohari S."/>
            <person name="Kong K.W."/>
            <person name="Ho S."/>
            <person name="Lorente-Galdos B."/>
            <person name="Quilez J."/>
            <person name="Marques-Bonet T."/>
            <person name="Raney B.J."/>
            <person name="Ingham P.W."/>
            <person name="Tay A."/>
            <person name="Hillier L.W."/>
            <person name="Minx P."/>
            <person name="Boehm T."/>
            <person name="Wilson R.K."/>
            <person name="Brenner S."/>
            <person name="Warren W.C."/>
        </authorList>
    </citation>
    <scope>NUCLEOTIDE SEQUENCE [LARGE SCALE GENOMIC DNA]</scope>
</reference>
<dbReference type="InParanoid" id="A0A4W3GDR8"/>
<proteinExistence type="inferred from homology"/>
<evidence type="ECO:0000256" key="2">
    <source>
        <dbReference type="ARBA" id="ARBA00010770"/>
    </source>
</evidence>
<feature type="compositionally biased region" description="Basic and acidic residues" evidence="3">
    <location>
        <begin position="157"/>
        <end position="173"/>
    </location>
</feature>
<accession>A0A4W3GDR8</accession>
<dbReference type="InterPro" id="IPR000095">
    <property type="entry name" value="CRIB_dom"/>
</dbReference>
<dbReference type="PROSITE" id="PS50108">
    <property type="entry name" value="CRIB"/>
    <property type="match status" value="1"/>
</dbReference>
<reference evidence="5" key="4">
    <citation type="submission" date="2025-08" db="UniProtKB">
        <authorList>
            <consortium name="Ensembl"/>
        </authorList>
    </citation>
    <scope>IDENTIFICATION</scope>
</reference>
<organism evidence="5 6">
    <name type="scientific">Callorhinchus milii</name>
    <name type="common">Ghost shark</name>
    <dbReference type="NCBI Taxonomy" id="7868"/>
    <lineage>
        <taxon>Eukaryota</taxon>
        <taxon>Metazoa</taxon>
        <taxon>Chordata</taxon>
        <taxon>Craniata</taxon>
        <taxon>Vertebrata</taxon>
        <taxon>Chondrichthyes</taxon>
        <taxon>Holocephali</taxon>
        <taxon>Chimaeriformes</taxon>
        <taxon>Callorhinchidae</taxon>
        <taxon>Callorhinchus</taxon>
    </lineage>
</organism>
<feature type="domain" description="CRIB" evidence="4">
    <location>
        <begin position="28"/>
        <end position="42"/>
    </location>
</feature>
<dbReference type="GO" id="GO:0030838">
    <property type="term" value="P:positive regulation of actin filament polymerization"/>
    <property type="evidence" value="ECO:0007669"/>
    <property type="project" value="TreeGrafter"/>
</dbReference>
<evidence type="ECO:0000259" key="4">
    <source>
        <dbReference type="PROSITE" id="PS50108"/>
    </source>
</evidence>
<dbReference type="GO" id="GO:0007266">
    <property type="term" value="P:Rho protein signal transduction"/>
    <property type="evidence" value="ECO:0007669"/>
    <property type="project" value="TreeGrafter"/>
</dbReference>
<dbReference type="Ensembl" id="ENSCMIT00000001550.1">
    <property type="protein sequence ID" value="ENSCMIP00000001486.1"/>
    <property type="gene ID" value="ENSCMIG00000000947.1"/>
</dbReference>
<feature type="region of interest" description="Disordered" evidence="3">
    <location>
        <begin position="154"/>
        <end position="178"/>
    </location>
</feature>
<keyword evidence="6" id="KW-1185">Reference proteome</keyword>
<dbReference type="Pfam" id="PF00786">
    <property type="entry name" value="PBD"/>
    <property type="match status" value="1"/>
</dbReference>
<dbReference type="STRING" id="7868.ENSCMIP00000001486"/>
<dbReference type="SMART" id="SM00285">
    <property type="entry name" value="PBD"/>
    <property type="match status" value="1"/>
</dbReference>
<evidence type="ECO:0000313" key="5">
    <source>
        <dbReference type="Ensembl" id="ENSCMIP00000001486.1"/>
    </source>
</evidence>
<feature type="region of interest" description="Disordered" evidence="3">
    <location>
        <begin position="130"/>
        <end position="149"/>
    </location>
</feature>
<comment type="similarity">
    <text evidence="2">Belongs to the BORG/CEP family.</text>
</comment>
<dbReference type="AlphaFoldDB" id="A0A4W3GDR8"/>
<dbReference type="PANTHER" id="PTHR15344:SF4">
    <property type="entry name" value="CDC42 EFFECTOR PROTEIN 2"/>
    <property type="match status" value="1"/>
</dbReference>
<dbReference type="GO" id="GO:0012505">
    <property type="term" value="C:endomembrane system"/>
    <property type="evidence" value="ECO:0007669"/>
    <property type="project" value="UniProtKB-SubCell"/>
</dbReference>
<dbReference type="GO" id="GO:0031274">
    <property type="term" value="P:positive regulation of pseudopodium assembly"/>
    <property type="evidence" value="ECO:0007669"/>
    <property type="project" value="TreeGrafter"/>
</dbReference>
<dbReference type="GO" id="GO:0031267">
    <property type="term" value="F:small GTPase binding"/>
    <property type="evidence" value="ECO:0007669"/>
    <property type="project" value="TreeGrafter"/>
</dbReference>
<evidence type="ECO:0000313" key="6">
    <source>
        <dbReference type="Proteomes" id="UP000314986"/>
    </source>
</evidence>
<dbReference type="GO" id="GO:0005886">
    <property type="term" value="C:plasma membrane"/>
    <property type="evidence" value="ECO:0007669"/>
    <property type="project" value="TreeGrafter"/>
</dbReference>
<evidence type="ECO:0000256" key="1">
    <source>
        <dbReference type="ARBA" id="ARBA00004184"/>
    </source>
</evidence>
<dbReference type="GO" id="GO:0005737">
    <property type="term" value="C:cytoplasm"/>
    <property type="evidence" value="ECO:0007669"/>
    <property type="project" value="UniProtKB-ARBA"/>
</dbReference>
<dbReference type="GeneTree" id="ENSGT00940000161776"/>
<dbReference type="InterPro" id="IPR051296">
    <property type="entry name" value="Cdc42_Effector_BORG/CEP"/>
</dbReference>